<dbReference type="NCBIfam" id="TIGR00254">
    <property type="entry name" value="GGDEF"/>
    <property type="match status" value="1"/>
</dbReference>
<evidence type="ECO:0000256" key="2">
    <source>
        <dbReference type="ARBA" id="ARBA00034247"/>
    </source>
</evidence>
<feature type="domain" description="GGDEF" evidence="5">
    <location>
        <begin position="833"/>
        <end position="965"/>
    </location>
</feature>
<dbReference type="CDD" id="cd01949">
    <property type="entry name" value="GGDEF"/>
    <property type="match status" value="1"/>
</dbReference>
<dbReference type="EC" id="2.7.7.65" evidence="1"/>
<dbReference type="PANTHER" id="PTHR45138">
    <property type="entry name" value="REGULATORY COMPONENTS OF SENSORY TRANSDUCTION SYSTEM"/>
    <property type="match status" value="1"/>
</dbReference>
<accession>A0A916RY41</accession>
<dbReference type="InterPro" id="IPR011110">
    <property type="entry name" value="Reg_prop"/>
</dbReference>
<dbReference type="InterPro" id="IPR043128">
    <property type="entry name" value="Rev_trsase/Diguanyl_cyclase"/>
</dbReference>
<dbReference type="InterPro" id="IPR050469">
    <property type="entry name" value="Diguanylate_Cyclase"/>
</dbReference>
<gene>
    <name evidence="6" type="ORF">GCM10011507_29180</name>
</gene>
<evidence type="ECO:0000256" key="1">
    <source>
        <dbReference type="ARBA" id="ARBA00012528"/>
    </source>
</evidence>
<keyword evidence="4" id="KW-0732">Signal</keyword>
<dbReference type="InterPro" id="IPR011123">
    <property type="entry name" value="Y_Y_Y"/>
</dbReference>
<dbReference type="Gene3D" id="2.60.40.10">
    <property type="entry name" value="Immunoglobulins"/>
    <property type="match status" value="1"/>
</dbReference>
<sequence>MLLLLGILFALPVAGAQQFTFRHYAQDDGLQNMDVFRLIQDQSGFLWAATENGLFRYDGSGFHRFGLADGLEESMVIDVAMDASGRIWAASNDHLYYFADGRFHPINKDGTGRFGVGQRLTSLDASHILVVNGAELMVAQPSGNTWTLTPYFTAAQTAAHPELAQLHTVYVDHDGSLWLGCGPTICHVRGKSVDVLGERQGVPQPAAWLTFYRDSHGTLWARSPHYVLARAANAADFVDRDITPHSEALFYGSGVLTFGEDRYGNILTQSTTGIARWNGAGWQVFNASNGISFSDISTILRDRQGSLWFATRGHGLERWLGYGQIENWTVAQGLGNDIVWTMFRDLKGRLWVGDQVQIGRLEDGHIRKAPNFPMDYFQEPDGFAESRDGAIWTVSLPGFLMRAAPGDGRFAQFARVPQVVRMFTDSWGRIWFCTRSGLLVIRHPLTHPKVEKVADERMAADSFDDAAEDAKGNVWFVSDHHLYRLAPSQSPNTEDGEWTQISVDAGLTRGGIRSLAIARDGSLWIGGGLAGLYHLQVEGDHAKVLASLTTPELVSTDIQFVRYDRSGLMWVGTDLGVEVFDGTHWRLLTTGDGLISNDTDEGAFYADGDGSVWIGVNGGLIHLLHPRQLFNDEDLGIVLTSATLGEKPLSVGGRNRWRWHNSPLDLRFTSPNYDREGSLQFRYRLMGLEPSWNKTTMRSLHYAAVPPGDYVFEVQALDPNRRNASETVKLAFTVRPPWWKTRYFYLFLALLATLLSFAVWRWREWRLLQEQAALKELIAQRTSELEAEKLELMAAREALEHQASHDALTGMWNRPAILEILEREMTRARRERSKLTVVLADLDHFKQVNDTHGHLAGDAILRDAAHRMMENIRPYDFMGRYGGEEFLIILPGFAEEPETRLMQLHRAVSAKPFEFDGKTFHITSSFGAASLEDNMMAVEDMVRAADEALYQAKNGGRDRVVFHSRPSQPDPMIGAS</sequence>
<keyword evidence="3" id="KW-0175">Coiled coil</keyword>
<dbReference type="InterPro" id="IPR029787">
    <property type="entry name" value="Nucleotide_cyclase"/>
</dbReference>
<proteinExistence type="predicted"/>
<dbReference type="Pfam" id="PF07494">
    <property type="entry name" value="Reg_prop"/>
    <property type="match status" value="1"/>
</dbReference>
<evidence type="ECO:0000256" key="4">
    <source>
        <dbReference type="SAM" id="SignalP"/>
    </source>
</evidence>
<dbReference type="PROSITE" id="PS50887">
    <property type="entry name" value="GGDEF"/>
    <property type="match status" value="1"/>
</dbReference>
<keyword evidence="7" id="KW-1185">Reference proteome</keyword>
<evidence type="ECO:0000313" key="7">
    <source>
        <dbReference type="Proteomes" id="UP000648801"/>
    </source>
</evidence>
<feature type="chain" id="PRO_5036688218" description="diguanylate cyclase" evidence="4">
    <location>
        <begin position="17"/>
        <end position="976"/>
    </location>
</feature>
<dbReference type="Gene3D" id="3.30.70.270">
    <property type="match status" value="1"/>
</dbReference>
<dbReference type="InterPro" id="IPR000160">
    <property type="entry name" value="GGDEF_dom"/>
</dbReference>
<feature type="coiled-coil region" evidence="3">
    <location>
        <begin position="782"/>
        <end position="838"/>
    </location>
</feature>
<dbReference type="SUPFAM" id="SSF63829">
    <property type="entry name" value="Calcium-dependent phosphotriesterase"/>
    <property type="match status" value="3"/>
</dbReference>
<dbReference type="Proteomes" id="UP000648801">
    <property type="component" value="Unassembled WGS sequence"/>
</dbReference>
<dbReference type="Gene3D" id="2.130.10.10">
    <property type="entry name" value="YVTN repeat-like/Quinoprotein amine dehydrogenase"/>
    <property type="match status" value="3"/>
</dbReference>
<dbReference type="InterPro" id="IPR013783">
    <property type="entry name" value="Ig-like_fold"/>
</dbReference>
<evidence type="ECO:0000313" key="6">
    <source>
        <dbReference type="EMBL" id="GGA75980.1"/>
    </source>
</evidence>
<dbReference type="GO" id="GO:0052621">
    <property type="term" value="F:diguanylate cyclase activity"/>
    <property type="evidence" value="ECO:0007669"/>
    <property type="project" value="UniProtKB-EC"/>
</dbReference>
<reference evidence="6" key="1">
    <citation type="journal article" date="2014" name="Int. J. Syst. Evol. Microbiol.">
        <title>Complete genome sequence of Corynebacterium casei LMG S-19264T (=DSM 44701T), isolated from a smear-ripened cheese.</title>
        <authorList>
            <consortium name="US DOE Joint Genome Institute (JGI-PGF)"/>
            <person name="Walter F."/>
            <person name="Albersmeier A."/>
            <person name="Kalinowski J."/>
            <person name="Ruckert C."/>
        </authorList>
    </citation>
    <scope>NUCLEOTIDE SEQUENCE</scope>
    <source>
        <strain evidence="6">CGMCC 1.15447</strain>
    </source>
</reference>
<dbReference type="PANTHER" id="PTHR45138:SF9">
    <property type="entry name" value="DIGUANYLATE CYCLASE DGCM-RELATED"/>
    <property type="match status" value="1"/>
</dbReference>
<dbReference type="AlphaFoldDB" id="A0A916RY41"/>
<dbReference type="Pfam" id="PF00990">
    <property type="entry name" value="GGDEF"/>
    <property type="match status" value="1"/>
</dbReference>
<dbReference type="InterPro" id="IPR015943">
    <property type="entry name" value="WD40/YVTN_repeat-like_dom_sf"/>
</dbReference>
<dbReference type="FunFam" id="3.30.70.270:FF:000001">
    <property type="entry name" value="Diguanylate cyclase domain protein"/>
    <property type="match status" value="1"/>
</dbReference>
<comment type="catalytic activity">
    <reaction evidence="2">
        <text>2 GTP = 3',3'-c-di-GMP + 2 diphosphate</text>
        <dbReference type="Rhea" id="RHEA:24898"/>
        <dbReference type="ChEBI" id="CHEBI:33019"/>
        <dbReference type="ChEBI" id="CHEBI:37565"/>
        <dbReference type="ChEBI" id="CHEBI:58805"/>
        <dbReference type="EC" id="2.7.7.65"/>
    </reaction>
</comment>
<dbReference type="SMART" id="SM00267">
    <property type="entry name" value="GGDEF"/>
    <property type="match status" value="1"/>
</dbReference>
<reference evidence="6" key="2">
    <citation type="submission" date="2020-09" db="EMBL/GenBank/DDBJ databases">
        <authorList>
            <person name="Sun Q."/>
            <person name="Zhou Y."/>
        </authorList>
    </citation>
    <scope>NUCLEOTIDE SEQUENCE</scope>
    <source>
        <strain evidence="6">CGMCC 1.15447</strain>
    </source>
</reference>
<feature type="signal peptide" evidence="4">
    <location>
        <begin position="1"/>
        <end position="16"/>
    </location>
</feature>
<organism evidence="6 7">
    <name type="scientific">Edaphobacter acidisoli</name>
    <dbReference type="NCBI Taxonomy" id="2040573"/>
    <lineage>
        <taxon>Bacteria</taxon>
        <taxon>Pseudomonadati</taxon>
        <taxon>Acidobacteriota</taxon>
        <taxon>Terriglobia</taxon>
        <taxon>Terriglobales</taxon>
        <taxon>Acidobacteriaceae</taxon>
        <taxon>Edaphobacter</taxon>
    </lineage>
</organism>
<dbReference type="Pfam" id="PF07495">
    <property type="entry name" value="Y_Y_Y"/>
    <property type="match status" value="1"/>
</dbReference>
<dbReference type="EMBL" id="BMJB01000002">
    <property type="protein sequence ID" value="GGA75980.1"/>
    <property type="molecule type" value="Genomic_DNA"/>
</dbReference>
<evidence type="ECO:0000256" key="3">
    <source>
        <dbReference type="SAM" id="Coils"/>
    </source>
</evidence>
<dbReference type="GO" id="GO:0005886">
    <property type="term" value="C:plasma membrane"/>
    <property type="evidence" value="ECO:0007669"/>
    <property type="project" value="TreeGrafter"/>
</dbReference>
<name>A0A916RY41_9BACT</name>
<dbReference type="GO" id="GO:0043709">
    <property type="term" value="P:cell adhesion involved in single-species biofilm formation"/>
    <property type="evidence" value="ECO:0007669"/>
    <property type="project" value="TreeGrafter"/>
</dbReference>
<protein>
    <recommendedName>
        <fullName evidence="1">diguanylate cyclase</fullName>
        <ecNumber evidence="1">2.7.7.65</ecNumber>
    </recommendedName>
</protein>
<evidence type="ECO:0000259" key="5">
    <source>
        <dbReference type="PROSITE" id="PS50887"/>
    </source>
</evidence>
<dbReference type="SUPFAM" id="SSF55073">
    <property type="entry name" value="Nucleotide cyclase"/>
    <property type="match status" value="1"/>
</dbReference>
<comment type="caution">
    <text evidence="6">The sequence shown here is derived from an EMBL/GenBank/DDBJ whole genome shotgun (WGS) entry which is preliminary data.</text>
</comment>
<dbReference type="GO" id="GO:1902201">
    <property type="term" value="P:negative regulation of bacterial-type flagellum-dependent cell motility"/>
    <property type="evidence" value="ECO:0007669"/>
    <property type="project" value="TreeGrafter"/>
</dbReference>